<feature type="domain" description="ABC transporter" evidence="5">
    <location>
        <begin position="4"/>
        <end position="234"/>
    </location>
</feature>
<dbReference type="PANTHER" id="PTHR43875:SF1">
    <property type="entry name" value="OSMOPROTECTIVE COMPOUNDS UPTAKE ATP-BINDING PROTEIN GGTA"/>
    <property type="match status" value="1"/>
</dbReference>
<dbReference type="InterPro" id="IPR008995">
    <property type="entry name" value="Mo/tungstate-bd_C_term_dom"/>
</dbReference>
<dbReference type="InterPro" id="IPR003593">
    <property type="entry name" value="AAA+_ATPase"/>
</dbReference>
<evidence type="ECO:0000256" key="4">
    <source>
        <dbReference type="SAM" id="MobiDB-lite"/>
    </source>
</evidence>
<dbReference type="AlphaFoldDB" id="A0A1S1Q5P3"/>
<evidence type="ECO:0000256" key="3">
    <source>
        <dbReference type="ARBA" id="ARBA00022840"/>
    </source>
</evidence>
<dbReference type="Pfam" id="PF17912">
    <property type="entry name" value="OB_MalK"/>
    <property type="match status" value="1"/>
</dbReference>
<keyword evidence="7" id="KW-1185">Reference proteome</keyword>
<accession>A0A1S1Q5P3</accession>
<feature type="compositionally biased region" description="Basic and acidic residues" evidence="4">
    <location>
        <begin position="373"/>
        <end position="382"/>
    </location>
</feature>
<keyword evidence="2" id="KW-0547">Nucleotide-binding</keyword>
<dbReference type="InterPro" id="IPR003439">
    <property type="entry name" value="ABC_transporter-like_ATP-bd"/>
</dbReference>
<dbReference type="SUPFAM" id="SSF50331">
    <property type="entry name" value="MOP-like"/>
    <property type="match status" value="1"/>
</dbReference>
<dbReference type="RefSeq" id="WP_071063233.1">
    <property type="nucleotide sequence ID" value="NZ_MAXA01000202.1"/>
</dbReference>
<name>A0A1S1Q5P3_9ACTN</name>
<gene>
    <name evidence="6" type="ORF">BBK14_17520</name>
</gene>
<dbReference type="PANTHER" id="PTHR43875">
    <property type="entry name" value="MALTODEXTRIN IMPORT ATP-BINDING PROTEIN MSMX"/>
    <property type="match status" value="1"/>
</dbReference>
<organism evidence="6 7">
    <name type="scientific">Parafrankia soli</name>
    <dbReference type="NCBI Taxonomy" id="2599596"/>
    <lineage>
        <taxon>Bacteria</taxon>
        <taxon>Bacillati</taxon>
        <taxon>Actinomycetota</taxon>
        <taxon>Actinomycetes</taxon>
        <taxon>Frankiales</taxon>
        <taxon>Frankiaceae</taxon>
        <taxon>Parafrankia</taxon>
    </lineage>
</organism>
<dbReference type="InterPro" id="IPR015855">
    <property type="entry name" value="ABC_transpr_MalK-like"/>
</dbReference>
<dbReference type="SUPFAM" id="SSF52540">
    <property type="entry name" value="P-loop containing nucleoside triphosphate hydrolases"/>
    <property type="match status" value="1"/>
</dbReference>
<dbReference type="Gene3D" id="3.40.50.300">
    <property type="entry name" value="P-loop containing nucleotide triphosphate hydrolases"/>
    <property type="match status" value="1"/>
</dbReference>
<dbReference type="InterPro" id="IPR012340">
    <property type="entry name" value="NA-bd_OB-fold"/>
</dbReference>
<dbReference type="InterPro" id="IPR017871">
    <property type="entry name" value="ABC_transporter-like_CS"/>
</dbReference>
<dbReference type="Gene3D" id="2.40.50.100">
    <property type="match status" value="1"/>
</dbReference>
<evidence type="ECO:0000313" key="7">
    <source>
        <dbReference type="Proteomes" id="UP000179769"/>
    </source>
</evidence>
<proteinExistence type="predicted"/>
<dbReference type="SMART" id="SM00382">
    <property type="entry name" value="AAA"/>
    <property type="match status" value="1"/>
</dbReference>
<dbReference type="GO" id="GO:0140359">
    <property type="term" value="F:ABC-type transporter activity"/>
    <property type="evidence" value="ECO:0007669"/>
    <property type="project" value="InterPro"/>
</dbReference>
<reference evidence="7" key="1">
    <citation type="submission" date="2016-07" db="EMBL/GenBank/DDBJ databases">
        <title>Frankia sp. NRRL B-16219 Genome sequencing.</title>
        <authorList>
            <person name="Ghodhbane-Gtari F."/>
            <person name="Swanson E."/>
            <person name="Gueddou A."/>
            <person name="Louati M."/>
            <person name="Nouioui I."/>
            <person name="Hezbri K."/>
            <person name="Abebe-Akele F."/>
            <person name="Simpson S."/>
            <person name="Morris K."/>
            <person name="Thomas K."/>
            <person name="Gtari M."/>
            <person name="Tisa L.S."/>
        </authorList>
    </citation>
    <scope>NUCLEOTIDE SEQUENCE [LARGE SCALE GENOMIC DNA]</scope>
    <source>
        <strain evidence="7">NRRL B-16219</strain>
    </source>
</reference>
<comment type="caution">
    <text evidence="6">The sequence shown here is derived from an EMBL/GenBank/DDBJ whole genome shotgun (WGS) entry which is preliminary data.</text>
</comment>
<dbReference type="InterPro" id="IPR027417">
    <property type="entry name" value="P-loop_NTPase"/>
</dbReference>
<sequence>MGRIELDGLTKRYGDVVAVDGVSLDIADGEFLVLLGPSGCGKSTLLRLVAGLITPSGGRVLLDGRDITHAPPARRDLAMVFQSYALYPHLTVARNIGFPLRAARTPRAEVRRRVEEVAALLELGPLLDRRPRELSGGQRQRVAVGRAIIRDPRAFLMDEPLSNLDAKLRQATRAQFRMLHETLGSTVLYVTHDQVEALSLATRIAMLDDGRLEQLGTPTEVYDTPASVFVAGFLGSPPMNLLPARVECHDGRVRVLADDVEVDLWPGEDVEARDVILGIRPEHLHLMAAEGPAGPGGMPRLRGVVRAVENLGAEESAQCAVGGALVHFRGARPLGLAAGQPVALTTARDHIHLFDRHSGRRLAWRPLADRPLADRQSADHEPAAALHDGVTTHQRSST</sequence>
<dbReference type="GO" id="GO:0005524">
    <property type="term" value="F:ATP binding"/>
    <property type="evidence" value="ECO:0007669"/>
    <property type="project" value="UniProtKB-KW"/>
</dbReference>
<dbReference type="OrthoDB" id="2550338at2"/>
<dbReference type="GO" id="GO:0055052">
    <property type="term" value="C:ATP-binding cassette (ABC) transporter complex, substrate-binding subunit-containing"/>
    <property type="evidence" value="ECO:0007669"/>
    <property type="project" value="TreeGrafter"/>
</dbReference>
<evidence type="ECO:0000259" key="5">
    <source>
        <dbReference type="PROSITE" id="PS50893"/>
    </source>
</evidence>
<keyword evidence="3" id="KW-0067">ATP-binding</keyword>
<dbReference type="EMBL" id="MAXA01000202">
    <property type="protein sequence ID" value="OHV28926.1"/>
    <property type="molecule type" value="Genomic_DNA"/>
</dbReference>
<feature type="region of interest" description="Disordered" evidence="4">
    <location>
        <begin position="373"/>
        <end position="398"/>
    </location>
</feature>
<dbReference type="InterPro" id="IPR040582">
    <property type="entry name" value="OB_MalK-like"/>
</dbReference>
<protein>
    <submittedName>
        <fullName evidence="6">ABC transporter</fullName>
    </submittedName>
</protein>
<dbReference type="GO" id="GO:0016887">
    <property type="term" value="F:ATP hydrolysis activity"/>
    <property type="evidence" value="ECO:0007669"/>
    <property type="project" value="InterPro"/>
</dbReference>
<dbReference type="FunFam" id="3.40.50.300:FF:000042">
    <property type="entry name" value="Maltose/maltodextrin ABC transporter, ATP-binding protein"/>
    <property type="match status" value="1"/>
</dbReference>
<dbReference type="CDD" id="cd03301">
    <property type="entry name" value="ABC_MalK_N"/>
    <property type="match status" value="1"/>
</dbReference>
<dbReference type="PROSITE" id="PS00211">
    <property type="entry name" value="ABC_TRANSPORTER_1"/>
    <property type="match status" value="1"/>
</dbReference>
<dbReference type="GO" id="GO:0008643">
    <property type="term" value="P:carbohydrate transport"/>
    <property type="evidence" value="ECO:0007669"/>
    <property type="project" value="InterPro"/>
</dbReference>
<keyword evidence="1" id="KW-0813">Transport</keyword>
<dbReference type="InterPro" id="IPR047641">
    <property type="entry name" value="ABC_transpr_MalK/UgpC-like"/>
</dbReference>
<dbReference type="PROSITE" id="PS50893">
    <property type="entry name" value="ABC_TRANSPORTER_2"/>
    <property type="match status" value="1"/>
</dbReference>
<evidence type="ECO:0000256" key="2">
    <source>
        <dbReference type="ARBA" id="ARBA00022741"/>
    </source>
</evidence>
<evidence type="ECO:0000313" key="6">
    <source>
        <dbReference type="EMBL" id="OHV28926.1"/>
    </source>
</evidence>
<dbReference type="Proteomes" id="UP000179769">
    <property type="component" value="Unassembled WGS sequence"/>
</dbReference>
<dbReference type="Pfam" id="PF00005">
    <property type="entry name" value="ABC_tran"/>
    <property type="match status" value="1"/>
</dbReference>
<evidence type="ECO:0000256" key="1">
    <source>
        <dbReference type="ARBA" id="ARBA00022448"/>
    </source>
</evidence>
<dbReference type="Gene3D" id="2.40.50.140">
    <property type="entry name" value="Nucleic acid-binding proteins"/>
    <property type="match status" value="1"/>
</dbReference>